<feature type="region of interest" description="Disordered" evidence="2">
    <location>
        <begin position="289"/>
        <end position="380"/>
    </location>
</feature>
<reference evidence="4 5" key="1">
    <citation type="submission" date="2019-03" db="EMBL/GenBank/DDBJ databases">
        <title>Genomic Encyclopedia of Type Strains, Phase III (KMG-III): the genomes of soil and plant-associated and newly described type strains.</title>
        <authorList>
            <person name="Whitman W."/>
        </authorList>
    </citation>
    <scope>NUCLEOTIDE SEQUENCE [LARGE SCALE GENOMIC DNA]</scope>
    <source>
        <strain evidence="4 5">VKM Ac-2570</strain>
    </source>
</reference>
<feature type="compositionally biased region" description="Low complexity" evidence="2">
    <location>
        <begin position="618"/>
        <end position="628"/>
    </location>
</feature>
<dbReference type="Proteomes" id="UP000295447">
    <property type="component" value="Unassembled WGS sequence"/>
</dbReference>
<evidence type="ECO:0000313" key="4">
    <source>
        <dbReference type="EMBL" id="TDW23633.1"/>
    </source>
</evidence>
<dbReference type="Pfam" id="PF01844">
    <property type="entry name" value="HNH"/>
    <property type="match status" value="1"/>
</dbReference>
<gene>
    <name evidence="4" type="ORF">EV650_2487</name>
</gene>
<dbReference type="CDD" id="cd00085">
    <property type="entry name" value="HNHc"/>
    <property type="match status" value="1"/>
</dbReference>
<dbReference type="GO" id="GO:0003676">
    <property type="term" value="F:nucleic acid binding"/>
    <property type="evidence" value="ECO:0007669"/>
    <property type="project" value="InterPro"/>
</dbReference>
<feature type="compositionally biased region" description="Low complexity" evidence="2">
    <location>
        <begin position="546"/>
        <end position="577"/>
    </location>
</feature>
<sequence>MGVSTVVGMELLGERPVWSLSGGELLSELDALDAELAQRGSRRLQVVARIEESGYAEELGARDAVELLSFRYRRDRAEAWRDVRLARALPKYTIVTEALTHGIAIPAEDSAECGESGERLQREEAADGAGATEDVGTAAAEDGADGDGVGGVRVLRTAQAGVIVSALERVRSRVPVEDLDVAEQQLVTLAGRLSPAELRTAAKQICDLLDSDGPEPDENKAYERESLTLANAENGVKFRGYLANENAELLRSLTFTGARPHKTATGDPDPRPRDKRQADALTTALTIAAAATDAAFTPRPTARTPRPPAGTAPTGSTPTSTADDTTAPAASGAGATAGAAAEAGSGTADPACIADAPDPAATAATDATGGASAPVGESRAGWVPGFGAKANITVTIDLNDLKAATADATGTLMYGDQLSAAAIRRLACDAKIIPLVLGSNSQPLDVGRAERLVTRAMRRALNARDKGCVVCGAPPIMCDAHHLRSWINGGPTAIWNLALLCRRHHTDLHNGHWTITITNNTVHVTRPTWADPPPQPRPTASASLEATAAPRPNTRATAAPDAQSPRSTPRSGPSSDPRSGRRSSRWSADEPTMQEAARFAVWGDPSTDPLPTTPQDPVVPASVRVSPA</sequence>
<dbReference type="GO" id="GO:0008270">
    <property type="term" value="F:zinc ion binding"/>
    <property type="evidence" value="ECO:0007669"/>
    <property type="project" value="InterPro"/>
</dbReference>
<evidence type="ECO:0000313" key="5">
    <source>
        <dbReference type="Proteomes" id="UP000295447"/>
    </source>
</evidence>
<feature type="region of interest" description="Disordered" evidence="2">
    <location>
        <begin position="526"/>
        <end position="628"/>
    </location>
</feature>
<protein>
    <submittedName>
        <fullName evidence="4">Uncharacterized protein DUF222</fullName>
    </submittedName>
</protein>
<accession>A0A4R7ZZI1</accession>
<evidence type="ECO:0000259" key="3">
    <source>
        <dbReference type="SMART" id="SM00507"/>
    </source>
</evidence>
<organism evidence="4 5">
    <name type="scientific">Kribbella kalugense</name>
    <dbReference type="NCBI Taxonomy" id="2512221"/>
    <lineage>
        <taxon>Bacteria</taxon>
        <taxon>Bacillati</taxon>
        <taxon>Actinomycetota</taxon>
        <taxon>Actinomycetes</taxon>
        <taxon>Propionibacteriales</taxon>
        <taxon>Kribbellaceae</taxon>
        <taxon>Kribbella</taxon>
    </lineage>
</organism>
<feature type="domain" description="HNH nuclease" evidence="3">
    <location>
        <begin position="456"/>
        <end position="506"/>
    </location>
</feature>
<evidence type="ECO:0000256" key="2">
    <source>
        <dbReference type="SAM" id="MobiDB-lite"/>
    </source>
</evidence>
<name>A0A4R7ZZI1_9ACTN</name>
<dbReference type="GO" id="GO:0004519">
    <property type="term" value="F:endonuclease activity"/>
    <property type="evidence" value="ECO:0007669"/>
    <property type="project" value="InterPro"/>
</dbReference>
<comment type="similarity">
    <text evidence="1">Belongs to the Rv1128c/1148c/1588c/1702c/1945/3466 family.</text>
</comment>
<evidence type="ECO:0000256" key="1">
    <source>
        <dbReference type="ARBA" id="ARBA00023450"/>
    </source>
</evidence>
<feature type="compositionally biased region" description="Low complexity" evidence="2">
    <location>
        <begin position="289"/>
        <end position="304"/>
    </location>
</feature>
<feature type="compositionally biased region" description="Low complexity" evidence="2">
    <location>
        <begin position="311"/>
        <end position="374"/>
    </location>
</feature>
<feature type="compositionally biased region" description="Basic and acidic residues" evidence="2">
    <location>
        <begin position="116"/>
        <end position="125"/>
    </location>
</feature>
<dbReference type="EMBL" id="SODF01000001">
    <property type="protein sequence ID" value="TDW23633.1"/>
    <property type="molecule type" value="Genomic_DNA"/>
</dbReference>
<proteinExistence type="inferred from homology"/>
<dbReference type="InterPro" id="IPR002711">
    <property type="entry name" value="HNH"/>
</dbReference>
<dbReference type="InterPro" id="IPR003615">
    <property type="entry name" value="HNH_nuc"/>
</dbReference>
<dbReference type="InterPro" id="IPR003870">
    <property type="entry name" value="DUF222"/>
</dbReference>
<feature type="region of interest" description="Disordered" evidence="2">
    <location>
        <begin position="110"/>
        <end position="134"/>
    </location>
</feature>
<dbReference type="Gene3D" id="1.10.30.50">
    <property type="match status" value="1"/>
</dbReference>
<comment type="caution">
    <text evidence="4">The sequence shown here is derived from an EMBL/GenBank/DDBJ whole genome shotgun (WGS) entry which is preliminary data.</text>
</comment>
<dbReference type="SMART" id="SM00507">
    <property type="entry name" value="HNHc"/>
    <property type="match status" value="1"/>
</dbReference>
<dbReference type="Pfam" id="PF02720">
    <property type="entry name" value="DUF222"/>
    <property type="match status" value="2"/>
</dbReference>
<keyword evidence="5" id="KW-1185">Reference proteome</keyword>
<feature type="region of interest" description="Disordered" evidence="2">
    <location>
        <begin position="254"/>
        <end position="275"/>
    </location>
</feature>
<dbReference type="AlphaFoldDB" id="A0A4R7ZZI1"/>